<evidence type="ECO:0000313" key="3">
    <source>
        <dbReference type="EMBL" id="KAK0403029.1"/>
    </source>
</evidence>
<proteinExistence type="predicted"/>
<comment type="caution">
    <text evidence="3">The sequence shown here is derived from an EMBL/GenBank/DDBJ whole genome shotgun (WGS) entry which is preliminary data.</text>
</comment>
<protein>
    <submittedName>
        <fullName evidence="3">Uncharacterized protein</fullName>
    </submittedName>
</protein>
<feature type="region of interest" description="Disordered" evidence="2">
    <location>
        <begin position="181"/>
        <end position="230"/>
    </location>
</feature>
<dbReference type="AlphaFoldDB" id="A0AA39HE41"/>
<organism evidence="3 4">
    <name type="scientific">Steinernema hermaphroditum</name>
    <dbReference type="NCBI Taxonomy" id="289476"/>
    <lineage>
        <taxon>Eukaryota</taxon>
        <taxon>Metazoa</taxon>
        <taxon>Ecdysozoa</taxon>
        <taxon>Nematoda</taxon>
        <taxon>Chromadorea</taxon>
        <taxon>Rhabditida</taxon>
        <taxon>Tylenchina</taxon>
        <taxon>Panagrolaimomorpha</taxon>
        <taxon>Strongyloidoidea</taxon>
        <taxon>Steinernematidae</taxon>
        <taxon>Steinernema</taxon>
    </lineage>
</organism>
<keyword evidence="4" id="KW-1185">Reference proteome</keyword>
<name>A0AA39HE41_9BILA</name>
<evidence type="ECO:0000313" key="4">
    <source>
        <dbReference type="Proteomes" id="UP001175271"/>
    </source>
</evidence>
<reference evidence="3" key="1">
    <citation type="submission" date="2023-06" db="EMBL/GenBank/DDBJ databases">
        <title>Genomic analysis of the entomopathogenic nematode Steinernema hermaphroditum.</title>
        <authorList>
            <person name="Schwarz E.M."/>
            <person name="Heppert J.K."/>
            <person name="Baniya A."/>
            <person name="Schwartz H.T."/>
            <person name="Tan C.-H."/>
            <person name="Antoshechkin I."/>
            <person name="Sternberg P.W."/>
            <person name="Goodrich-Blair H."/>
            <person name="Dillman A.R."/>
        </authorList>
    </citation>
    <scope>NUCLEOTIDE SEQUENCE</scope>
    <source>
        <strain evidence="3">PS9179</strain>
        <tissue evidence="3">Whole animal</tissue>
    </source>
</reference>
<feature type="coiled-coil region" evidence="1">
    <location>
        <begin position="44"/>
        <end position="162"/>
    </location>
</feature>
<evidence type="ECO:0000256" key="1">
    <source>
        <dbReference type="SAM" id="Coils"/>
    </source>
</evidence>
<keyword evidence="1" id="KW-0175">Coiled coil</keyword>
<feature type="compositionally biased region" description="Basic residues" evidence="2">
    <location>
        <begin position="217"/>
        <end position="230"/>
    </location>
</feature>
<accession>A0AA39HE41</accession>
<dbReference type="Proteomes" id="UP001175271">
    <property type="component" value="Unassembled WGS sequence"/>
</dbReference>
<sequence>MSPIRFRLLGRLLETKAPKKEEAYPDIITIEDEEEGSLARIEPTEDLKRELEEKEERIRTLEAENRDLQEQLRLSAERVEEMEQEPSVLQHIIIKKERLDEDDIQKLKELEEKANTYRRRAWKHEHFSNYRFRKLKEKDKEIQQLLQKLKAKGSEIQRFREEHSRMNNAFGKLKKALTKEKAKITKAMQQRVGPSPKVEPTEEKPVISGQKRTFNGKSKRPAKKSKRCSS</sequence>
<dbReference type="EMBL" id="JAUCMV010000004">
    <property type="protein sequence ID" value="KAK0403029.1"/>
    <property type="molecule type" value="Genomic_DNA"/>
</dbReference>
<gene>
    <name evidence="3" type="ORF">QR680_016678</name>
</gene>
<evidence type="ECO:0000256" key="2">
    <source>
        <dbReference type="SAM" id="MobiDB-lite"/>
    </source>
</evidence>